<dbReference type="InterPro" id="IPR016035">
    <property type="entry name" value="Acyl_Trfase/lysoPLipase"/>
</dbReference>
<accession>A0A9P6MQB8</accession>
<keyword evidence="3 4" id="KW-0443">Lipid metabolism</keyword>
<keyword evidence="1 4" id="KW-0378">Hydrolase</keyword>
<dbReference type="GO" id="GO:0046486">
    <property type="term" value="P:glycerolipid metabolic process"/>
    <property type="evidence" value="ECO:0007669"/>
    <property type="project" value="UniProtKB-ARBA"/>
</dbReference>
<dbReference type="CDD" id="cd07216">
    <property type="entry name" value="Pat17_PNPLA8_PNPLA9_like3"/>
    <property type="match status" value="1"/>
</dbReference>
<feature type="domain" description="PNPLA" evidence="5">
    <location>
        <begin position="21"/>
        <end position="244"/>
    </location>
</feature>
<keyword evidence="2 4" id="KW-0442">Lipid degradation</keyword>
<evidence type="ECO:0000259" key="5">
    <source>
        <dbReference type="PROSITE" id="PS51635"/>
    </source>
</evidence>
<gene>
    <name evidence="6" type="ORF">BGZ80_001789</name>
</gene>
<reference evidence="6" key="1">
    <citation type="journal article" date="2020" name="Fungal Divers.">
        <title>Resolving the Mortierellaceae phylogeny through synthesis of multi-gene phylogenetics and phylogenomics.</title>
        <authorList>
            <person name="Vandepol N."/>
            <person name="Liber J."/>
            <person name="Desiro A."/>
            <person name="Na H."/>
            <person name="Kennedy M."/>
            <person name="Barry K."/>
            <person name="Grigoriev I.V."/>
            <person name="Miller A.N."/>
            <person name="O'Donnell K."/>
            <person name="Stajich J.E."/>
            <person name="Bonito G."/>
        </authorList>
    </citation>
    <scope>NUCLEOTIDE SEQUENCE</scope>
    <source>
        <strain evidence="6">NRRL 2769</strain>
    </source>
</reference>
<dbReference type="EMBL" id="JAAAID010001416">
    <property type="protein sequence ID" value="KAG0010101.1"/>
    <property type="molecule type" value="Genomic_DNA"/>
</dbReference>
<dbReference type="InterPro" id="IPR002641">
    <property type="entry name" value="PNPLA_dom"/>
</dbReference>
<feature type="active site" description="Proton acceptor" evidence="4">
    <location>
        <position position="231"/>
    </location>
</feature>
<dbReference type="Gene3D" id="3.40.1090.10">
    <property type="entry name" value="Cytosolic phospholipase A2 catalytic domain"/>
    <property type="match status" value="1"/>
</dbReference>
<feature type="short sequence motif" description="DGA/G" evidence="4">
    <location>
        <begin position="231"/>
        <end position="233"/>
    </location>
</feature>
<dbReference type="Pfam" id="PF01734">
    <property type="entry name" value="Patatin"/>
    <property type="match status" value="1"/>
</dbReference>
<dbReference type="GO" id="GO:0019369">
    <property type="term" value="P:arachidonate metabolic process"/>
    <property type="evidence" value="ECO:0007669"/>
    <property type="project" value="TreeGrafter"/>
</dbReference>
<keyword evidence="7" id="KW-1185">Reference proteome</keyword>
<dbReference type="PANTHER" id="PTHR24185:SF1">
    <property type="entry name" value="CALCIUM-INDEPENDENT PHOSPHOLIPASE A2-GAMMA"/>
    <property type="match status" value="1"/>
</dbReference>
<evidence type="ECO:0000256" key="2">
    <source>
        <dbReference type="ARBA" id="ARBA00022963"/>
    </source>
</evidence>
<dbReference type="SUPFAM" id="SSF52151">
    <property type="entry name" value="FabD/lysophospholipase-like"/>
    <property type="match status" value="1"/>
</dbReference>
<dbReference type="GO" id="GO:0016042">
    <property type="term" value="P:lipid catabolic process"/>
    <property type="evidence" value="ECO:0007669"/>
    <property type="project" value="UniProtKB-UniRule"/>
</dbReference>
<sequence length="372" mass="41597">MVASDISTKSKFNHHHGVRLLSLDGGGVRGIVSLMVLDELMKRIQKRKGLSETPLPADYFELAAGTSTGGIIAIMLFRLRMSAEQAIEEYKIISQEVFKPKVYGFRVPGIFEGLVNKTKTIFQDSRFDSATLEKAIDSVVEKYGLDENDKKEKGKALLSHPKSSKMEETVLLRSYSIVDNSPSSIVNDCMRKGKDQISINLAVKATSAAPTYFPEVVWKPHGSDNSLVFWDGGLLNNNPIDQLWYARHDVVEHDEPEPPISCVISLGTGYSRPGDPSSSWFRLTGVLSSVMALATNTNAKAKDFSRHMSDLKKRPAYKNTIYYRLNPHLKGNQIDLADYTKMDLLIELTNRYLQEKESAKYLELTVDAICPN</sequence>
<protein>
    <recommendedName>
        <fullName evidence="5">PNPLA domain-containing protein</fullName>
    </recommendedName>
</protein>
<evidence type="ECO:0000313" key="7">
    <source>
        <dbReference type="Proteomes" id="UP000703661"/>
    </source>
</evidence>
<dbReference type="PANTHER" id="PTHR24185">
    <property type="entry name" value="CALCIUM-INDEPENDENT PHOSPHOLIPASE A2-GAMMA"/>
    <property type="match status" value="1"/>
</dbReference>
<organism evidence="6 7">
    <name type="scientific">Entomortierella chlamydospora</name>
    <dbReference type="NCBI Taxonomy" id="101097"/>
    <lineage>
        <taxon>Eukaryota</taxon>
        <taxon>Fungi</taxon>
        <taxon>Fungi incertae sedis</taxon>
        <taxon>Mucoromycota</taxon>
        <taxon>Mortierellomycotina</taxon>
        <taxon>Mortierellomycetes</taxon>
        <taxon>Mortierellales</taxon>
        <taxon>Mortierellaceae</taxon>
        <taxon>Entomortierella</taxon>
    </lineage>
</organism>
<evidence type="ECO:0000256" key="3">
    <source>
        <dbReference type="ARBA" id="ARBA00023098"/>
    </source>
</evidence>
<feature type="short sequence motif" description="GXSXG" evidence="4">
    <location>
        <begin position="65"/>
        <end position="69"/>
    </location>
</feature>
<name>A0A9P6MQB8_9FUNG</name>
<dbReference type="GO" id="GO:0047499">
    <property type="term" value="F:calcium-independent phospholipase A2 activity"/>
    <property type="evidence" value="ECO:0007669"/>
    <property type="project" value="TreeGrafter"/>
</dbReference>
<feature type="short sequence motif" description="GXGXXG" evidence="4">
    <location>
        <begin position="25"/>
        <end position="30"/>
    </location>
</feature>
<proteinExistence type="predicted"/>
<dbReference type="Proteomes" id="UP000703661">
    <property type="component" value="Unassembled WGS sequence"/>
</dbReference>
<dbReference type="GO" id="GO:0016020">
    <property type="term" value="C:membrane"/>
    <property type="evidence" value="ECO:0007669"/>
    <property type="project" value="TreeGrafter"/>
</dbReference>
<evidence type="ECO:0000256" key="4">
    <source>
        <dbReference type="PROSITE-ProRule" id="PRU01161"/>
    </source>
</evidence>
<comment type="caution">
    <text evidence="6">The sequence shown here is derived from an EMBL/GenBank/DDBJ whole genome shotgun (WGS) entry which is preliminary data.</text>
</comment>
<evidence type="ECO:0000256" key="1">
    <source>
        <dbReference type="ARBA" id="ARBA00022801"/>
    </source>
</evidence>
<dbReference type="AlphaFoldDB" id="A0A9P6MQB8"/>
<dbReference type="PROSITE" id="PS51635">
    <property type="entry name" value="PNPLA"/>
    <property type="match status" value="1"/>
</dbReference>
<evidence type="ECO:0000313" key="6">
    <source>
        <dbReference type="EMBL" id="KAG0010101.1"/>
    </source>
</evidence>
<feature type="active site" description="Nucleophile" evidence="4">
    <location>
        <position position="67"/>
    </location>
</feature>